<evidence type="ECO:0000256" key="7">
    <source>
        <dbReference type="ARBA" id="ARBA00023242"/>
    </source>
</evidence>
<dbReference type="InterPro" id="IPR057672">
    <property type="entry name" value="TPR_IPO4/5"/>
</dbReference>
<evidence type="ECO:0000313" key="12">
    <source>
        <dbReference type="Proteomes" id="UP000518752"/>
    </source>
</evidence>
<dbReference type="GO" id="GO:0005634">
    <property type="term" value="C:nucleus"/>
    <property type="evidence" value="ECO:0007669"/>
    <property type="project" value="UniProtKB-SubCell"/>
</dbReference>
<evidence type="ECO:0000256" key="8">
    <source>
        <dbReference type="SAM" id="MobiDB-lite"/>
    </source>
</evidence>
<keyword evidence="5" id="KW-0677">Repeat</keyword>
<keyword evidence="3" id="KW-0813">Transport</keyword>
<dbReference type="Pfam" id="PF18829">
    <property type="entry name" value="Importin_rep_6"/>
    <property type="match status" value="1"/>
</dbReference>
<evidence type="ECO:0000256" key="6">
    <source>
        <dbReference type="ARBA" id="ARBA00022927"/>
    </source>
</evidence>
<dbReference type="OrthoDB" id="543373at2759"/>
<keyword evidence="6" id="KW-0653">Protein transport</keyword>
<dbReference type="GO" id="GO:0005737">
    <property type="term" value="C:cytoplasm"/>
    <property type="evidence" value="ECO:0007669"/>
    <property type="project" value="UniProtKB-SubCell"/>
</dbReference>
<evidence type="ECO:0000256" key="4">
    <source>
        <dbReference type="ARBA" id="ARBA00022490"/>
    </source>
</evidence>
<evidence type="ECO:0000256" key="3">
    <source>
        <dbReference type="ARBA" id="ARBA00022448"/>
    </source>
</evidence>
<keyword evidence="7" id="KW-0539">Nucleus</keyword>
<comment type="caution">
    <text evidence="11">The sequence shown here is derived from an EMBL/GenBank/DDBJ whole genome shotgun (WGS) entry which is preliminary data.</text>
</comment>
<dbReference type="InterPro" id="IPR041653">
    <property type="entry name" value="Importin_rep_4"/>
</dbReference>
<dbReference type="Pfam" id="PF18808">
    <property type="entry name" value="Importin_rep_4"/>
    <property type="match status" value="1"/>
</dbReference>
<evidence type="ECO:0008006" key="13">
    <source>
        <dbReference type="Google" id="ProtNLM"/>
    </source>
</evidence>
<gene>
    <name evidence="11" type="ORF">D9757_005541</name>
</gene>
<proteinExistence type="predicted"/>
<feature type="domain" description="IPO4/5-like TPR repeats" evidence="10">
    <location>
        <begin position="156"/>
        <end position="332"/>
    </location>
</feature>
<feature type="domain" description="Importin subunit beta-1/Transportin-1-like TPR repeats" evidence="9">
    <location>
        <begin position="638"/>
        <end position="788"/>
    </location>
</feature>
<dbReference type="InterPro" id="IPR040122">
    <property type="entry name" value="Importin_beta"/>
</dbReference>
<accession>A0A8H5M8W3</accession>
<evidence type="ECO:0000256" key="2">
    <source>
        <dbReference type="ARBA" id="ARBA00004496"/>
    </source>
</evidence>
<sequence length="1021" mass="111534">MEPVVPQEITAELTQILSNLVLGDNEIRSNAEKAVNERLAHTPDLYLLALAQFAIAADTEVFASKCANDLYSPTLTFSGGDMRSFSLVLLRRLLFRPVPILSPSADSASGSSSQNPLSSFPALSAPRLTLFDHLSASALTNLERLLLHSLSHEPLASVRRKTVDTISDVANQGMLRGRPWHALQAQVFSMTQATDIMNGVKGEGLRESAYRVFAGCPNLVMDLQTDAVLGVLGKGLRDEKSIDVRYAALLASVAYLSHADTHQLAQSLSLMYPILDTLPPLAQSITQPSVTSLASAEDKSPTAHLTLFLVALTPLCASHPNLFQPHLSALSNFLSPLVLASSDPGATPTVGAPFPTGDSSQGGDISGGFLTPTGSPSREVPDGDREDEEEGQSLRLSALEFMLSLCEARPSMFRKNPSHASAVSVDIGEGWIAVIVRACLEGMAEIDEESPYGAHGGLTAWLAEDPTSGSSATENDSPPALYEQSLDRLACAMGGKVTLHPAFQYIPMMMVNYDWRSRHAGLMAIAAIAEGTGKVNPFDLGFVMANELGRVVELVIPMFQDSHPRVSCEIQFMEHIIESSGQLCTDIEDIIERYHEQLFAVLIPALEDPEPRVHAHAAAALINFCEGVERDTLLPYLDPIVERLLKLLNPEADPSQVKRYVQEQVITTLAMVADASEVTFAKYYSSIMPLLLQVLQNANGSEYKKMRLKAMECAGLIGRDIFRPDSNTLVQLLIQIQKSPVDPQDTQLTHYLMGTWAKICQAMGPEFEPYLHLVMPHLLETASMKADVSVYEGTADGKIEEREGWETVNMDGQTLGIRTSAIEEKCQAFETMVIYVSTLNARFAPYLSQSLEVTIPALRFYFHDGVREACALLLPMLLHCGQQSGALTDQMIAATLQQVINVISDEQDFTFLASLYKALDDCVKLLGGPSVLTPDYVNAIVNATKRQLHTLAQKRRSRAAQPPSTVEIDREDMALLEEMEDYALDEMSKILKRLNTNSELLVAVSSVKELGTSQYRDDEDA</sequence>
<dbReference type="AlphaFoldDB" id="A0A8H5M8W3"/>
<dbReference type="Gene3D" id="1.25.10.10">
    <property type="entry name" value="Leucine-rich Repeat Variant"/>
    <property type="match status" value="2"/>
</dbReference>
<evidence type="ECO:0000256" key="5">
    <source>
        <dbReference type="ARBA" id="ARBA00022737"/>
    </source>
</evidence>
<dbReference type="GO" id="GO:0006606">
    <property type="term" value="P:protein import into nucleus"/>
    <property type="evidence" value="ECO:0007669"/>
    <property type="project" value="InterPro"/>
</dbReference>
<dbReference type="SUPFAM" id="SSF48371">
    <property type="entry name" value="ARM repeat"/>
    <property type="match status" value="1"/>
</dbReference>
<dbReference type="Proteomes" id="UP000518752">
    <property type="component" value="Unassembled WGS sequence"/>
</dbReference>
<comment type="subcellular location">
    <subcellularLocation>
        <location evidence="2">Cytoplasm</location>
    </subcellularLocation>
    <subcellularLocation>
        <location evidence="1">Nucleus</location>
    </subcellularLocation>
</comment>
<evidence type="ECO:0000313" key="11">
    <source>
        <dbReference type="EMBL" id="KAF5385640.1"/>
    </source>
</evidence>
<name>A0A8H5M8W3_9AGAR</name>
<dbReference type="PANTHER" id="PTHR10527">
    <property type="entry name" value="IMPORTIN BETA"/>
    <property type="match status" value="1"/>
</dbReference>
<keyword evidence="4" id="KW-0963">Cytoplasm</keyword>
<dbReference type="EMBL" id="JAACJN010000038">
    <property type="protein sequence ID" value="KAF5385640.1"/>
    <property type="molecule type" value="Genomic_DNA"/>
</dbReference>
<dbReference type="Pfam" id="PF25780">
    <property type="entry name" value="TPR_IPO5"/>
    <property type="match status" value="1"/>
</dbReference>
<dbReference type="InterPro" id="IPR041389">
    <property type="entry name" value="Importin_rep_6"/>
</dbReference>
<feature type="region of interest" description="Disordered" evidence="8">
    <location>
        <begin position="348"/>
        <end position="392"/>
    </location>
</feature>
<evidence type="ECO:0000256" key="1">
    <source>
        <dbReference type="ARBA" id="ARBA00004123"/>
    </source>
</evidence>
<dbReference type="Pfam" id="PF25574">
    <property type="entry name" value="TPR_IMB1"/>
    <property type="match status" value="1"/>
</dbReference>
<keyword evidence="12" id="KW-1185">Reference proteome</keyword>
<dbReference type="InterPro" id="IPR058584">
    <property type="entry name" value="IMB1_TNPO1-like_TPR"/>
</dbReference>
<dbReference type="InterPro" id="IPR011989">
    <property type="entry name" value="ARM-like"/>
</dbReference>
<organism evidence="11 12">
    <name type="scientific">Collybiopsis confluens</name>
    <dbReference type="NCBI Taxonomy" id="2823264"/>
    <lineage>
        <taxon>Eukaryota</taxon>
        <taxon>Fungi</taxon>
        <taxon>Dikarya</taxon>
        <taxon>Basidiomycota</taxon>
        <taxon>Agaricomycotina</taxon>
        <taxon>Agaricomycetes</taxon>
        <taxon>Agaricomycetidae</taxon>
        <taxon>Agaricales</taxon>
        <taxon>Marasmiineae</taxon>
        <taxon>Omphalotaceae</taxon>
        <taxon>Collybiopsis</taxon>
    </lineage>
</organism>
<evidence type="ECO:0000259" key="10">
    <source>
        <dbReference type="Pfam" id="PF25780"/>
    </source>
</evidence>
<dbReference type="InterPro" id="IPR016024">
    <property type="entry name" value="ARM-type_fold"/>
</dbReference>
<protein>
    <recommendedName>
        <fullName evidence="13">ARM repeat superfamily protein</fullName>
    </recommendedName>
</protein>
<evidence type="ECO:0000259" key="9">
    <source>
        <dbReference type="Pfam" id="PF25574"/>
    </source>
</evidence>
<reference evidence="11 12" key="1">
    <citation type="journal article" date="2020" name="ISME J.">
        <title>Uncovering the hidden diversity of litter-decomposition mechanisms in mushroom-forming fungi.</title>
        <authorList>
            <person name="Floudas D."/>
            <person name="Bentzer J."/>
            <person name="Ahren D."/>
            <person name="Johansson T."/>
            <person name="Persson P."/>
            <person name="Tunlid A."/>
        </authorList>
    </citation>
    <scope>NUCLEOTIDE SEQUENCE [LARGE SCALE GENOMIC DNA]</scope>
    <source>
        <strain evidence="11 12">CBS 406.79</strain>
    </source>
</reference>